<reference evidence="3" key="1">
    <citation type="submission" date="2023-07" db="EMBL/GenBank/DDBJ databases">
        <title>A chromosome-level genome assembly of Lolium multiflorum.</title>
        <authorList>
            <person name="Chen Y."/>
            <person name="Copetti D."/>
            <person name="Kolliker R."/>
            <person name="Studer B."/>
        </authorList>
    </citation>
    <scope>NUCLEOTIDE SEQUENCE</scope>
    <source>
        <strain evidence="3">02402/16</strain>
        <tissue evidence="3">Leaf</tissue>
    </source>
</reference>
<evidence type="ECO:0000256" key="1">
    <source>
        <dbReference type="SAM" id="MobiDB-lite"/>
    </source>
</evidence>
<dbReference type="Pfam" id="PF07727">
    <property type="entry name" value="RVT_2"/>
    <property type="match status" value="1"/>
</dbReference>
<dbReference type="Proteomes" id="UP001231189">
    <property type="component" value="Unassembled WGS sequence"/>
</dbReference>
<feature type="region of interest" description="Disordered" evidence="1">
    <location>
        <begin position="180"/>
        <end position="205"/>
    </location>
</feature>
<keyword evidence="4" id="KW-1185">Reference proteome</keyword>
<feature type="compositionally biased region" description="Basic and acidic residues" evidence="1">
    <location>
        <begin position="180"/>
        <end position="196"/>
    </location>
</feature>
<feature type="domain" description="Reverse transcriptase Ty1/copia-type" evidence="2">
    <location>
        <begin position="11"/>
        <end position="146"/>
    </location>
</feature>
<evidence type="ECO:0000313" key="4">
    <source>
        <dbReference type="Proteomes" id="UP001231189"/>
    </source>
</evidence>
<protein>
    <recommendedName>
        <fullName evidence="2">Reverse transcriptase Ty1/copia-type domain-containing protein</fullName>
    </recommendedName>
</protein>
<sequence>MQEEMQSLDKNGTWDIVCLPKQKKVVRCKWIFKRKKGLSPNEPPMFKARLVAKGFNQIPGIDYNDVFSPVVKHSSICAFFGIVAMHDLELEQLDVKTAFLHGELEEEIYMDQPEGFVVPGKEDLVCKLKRSLYGLKQSPRQWYKRYQEETSIARGEEQLDMKTDVKMDVKLDMELDMKISHGRAREEREACARGEDDVQAGPEPG</sequence>
<proteinExistence type="predicted"/>
<accession>A0AAD8RVT2</accession>
<dbReference type="InterPro" id="IPR043502">
    <property type="entry name" value="DNA/RNA_pol_sf"/>
</dbReference>
<dbReference type="AlphaFoldDB" id="A0AAD8RVT2"/>
<dbReference type="EMBL" id="JAUUTY010000005">
    <property type="protein sequence ID" value="KAK1631604.1"/>
    <property type="molecule type" value="Genomic_DNA"/>
</dbReference>
<dbReference type="InterPro" id="IPR013103">
    <property type="entry name" value="RVT_2"/>
</dbReference>
<evidence type="ECO:0000259" key="2">
    <source>
        <dbReference type="Pfam" id="PF07727"/>
    </source>
</evidence>
<gene>
    <name evidence="3" type="ORF">QYE76_005919</name>
</gene>
<evidence type="ECO:0000313" key="3">
    <source>
        <dbReference type="EMBL" id="KAK1631604.1"/>
    </source>
</evidence>
<dbReference type="SUPFAM" id="SSF56672">
    <property type="entry name" value="DNA/RNA polymerases"/>
    <property type="match status" value="1"/>
</dbReference>
<name>A0AAD8RVT2_LOLMU</name>
<organism evidence="3 4">
    <name type="scientific">Lolium multiflorum</name>
    <name type="common">Italian ryegrass</name>
    <name type="synonym">Lolium perenne subsp. multiflorum</name>
    <dbReference type="NCBI Taxonomy" id="4521"/>
    <lineage>
        <taxon>Eukaryota</taxon>
        <taxon>Viridiplantae</taxon>
        <taxon>Streptophyta</taxon>
        <taxon>Embryophyta</taxon>
        <taxon>Tracheophyta</taxon>
        <taxon>Spermatophyta</taxon>
        <taxon>Magnoliopsida</taxon>
        <taxon>Liliopsida</taxon>
        <taxon>Poales</taxon>
        <taxon>Poaceae</taxon>
        <taxon>BOP clade</taxon>
        <taxon>Pooideae</taxon>
        <taxon>Poodae</taxon>
        <taxon>Poeae</taxon>
        <taxon>Poeae Chloroplast Group 2 (Poeae type)</taxon>
        <taxon>Loliodinae</taxon>
        <taxon>Loliinae</taxon>
        <taxon>Lolium</taxon>
    </lineage>
</organism>
<comment type="caution">
    <text evidence="3">The sequence shown here is derived from an EMBL/GenBank/DDBJ whole genome shotgun (WGS) entry which is preliminary data.</text>
</comment>